<dbReference type="RefSeq" id="WP_128218894.1">
    <property type="nucleotide sequence ID" value="NZ_CBDRLV010000004.1"/>
</dbReference>
<organism evidence="3 4">
    <name type="scientific">Microbacterium enclense</name>
    <dbReference type="NCBI Taxonomy" id="993073"/>
    <lineage>
        <taxon>Bacteria</taxon>
        <taxon>Bacillati</taxon>
        <taxon>Actinomycetota</taxon>
        <taxon>Actinomycetes</taxon>
        <taxon>Micrococcales</taxon>
        <taxon>Microbacteriaceae</taxon>
        <taxon>Microbacterium</taxon>
    </lineage>
</organism>
<comment type="similarity">
    <text evidence="1">Belongs to the short-chain dehydrogenases/reductases (SDR) family.</text>
</comment>
<dbReference type="PRINTS" id="PR00080">
    <property type="entry name" value="SDRFAMILY"/>
</dbReference>
<gene>
    <name evidence="3" type="ORF">D8Y23_15085</name>
</gene>
<sequence length="259" mass="27214">MDISDFSTDFFSLAGRTAIVTGGNGGLGRAFSVALAAAGANVFVPSLADDDGETARMVEQHGRSYAFRQSDITADGEPERMVRACVEEFGGVDVLVNSAGINLLSDDVVAFDRAKWDPMIAVNLTAAFDFARASAAVMIPNGRGKIINIASLFSFLGGRQSPAYAASKAGIVGFTKAYADELGEFGIQVNAVAPGYFATALTEKTRSDAEADRRIVDHVPAGRWGDPADLMGAVVFLASRASDYVTGHTLVVDGGYLLR</sequence>
<dbReference type="PANTHER" id="PTHR42760">
    <property type="entry name" value="SHORT-CHAIN DEHYDROGENASES/REDUCTASES FAMILY MEMBER"/>
    <property type="match status" value="1"/>
</dbReference>
<dbReference type="SUPFAM" id="SSF51735">
    <property type="entry name" value="NAD(P)-binding Rossmann-fold domains"/>
    <property type="match status" value="1"/>
</dbReference>
<dbReference type="Proteomes" id="UP000285970">
    <property type="component" value="Unassembled WGS sequence"/>
</dbReference>
<reference evidence="3 4" key="1">
    <citation type="journal article" date="2018" name="Front. Microbiol.">
        <title>Novel Insights Into Bacterial Dimethylsulfoniopropionate Catabolism in the East China Sea.</title>
        <authorList>
            <person name="Liu J."/>
            <person name="Liu J."/>
            <person name="Zhang S.H."/>
            <person name="Liang J."/>
            <person name="Lin H."/>
            <person name="Song D."/>
            <person name="Yang G.P."/>
            <person name="Todd J.D."/>
            <person name="Zhang X.H."/>
        </authorList>
    </citation>
    <scope>NUCLEOTIDE SEQUENCE [LARGE SCALE GENOMIC DNA]</scope>
    <source>
        <strain evidence="3 4">ZYFD042</strain>
    </source>
</reference>
<dbReference type="PRINTS" id="PR00081">
    <property type="entry name" value="GDHRDH"/>
</dbReference>
<dbReference type="OrthoDB" id="286404at2"/>
<dbReference type="EMBL" id="RBZY01000078">
    <property type="protein sequence ID" value="RWR15861.1"/>
    <property type="molecule type" value="Genomic_DNA"/>
</dbReference>
<dbReference type="InterPro" id="IPR020904">
    <property type="entry name" value="Sc_DH/Rdtase_CS"/>
</dbReference>
<comment type="caution">
    <text evidence="3">The sequence shown here is derived from an EMBL/GenBank/DDBJ whole genome shotgun (WGS) entry which is preliminary data.</text>
</comment>
<dbReference type="Gene3D" id="3.40.50.720">
    <property type="entry name" value="NAD(P)-binding Rossmann-like Domain"/>
    <property type="match status" value="1"/>
</dbReference>
<dbReference type="PANTHER" id="PTHR42760:SF5">
    <property type="entry name" value="2-DEHYDRO-3-DEOXY-D-GLUCONATE 5-DEHYDROGENASE"/>
    <property type="match status" value="1"/>
</dbReference>
<keyword evidence="2 3" id="KW-0560">Oxidoreductase</keyword>
<dbReference type="PROSITE" id="PS00061">
    <property type="entry name" value="ADH_SHORT"/>
    <property type="match status" value="1"/>
</dbReference>
<dbReference type="InterPro" id="IPR036291">
    <property type="entry name" value="NAD(P)-bd_dom_sf"/>
</dbReference>
<evidence type="ECO:0000313" key="3">
    <source>
        <dbReference type="EMBL" id="RWR15861.1"/>
    </source>
</evidence>
<name>A0A443J5P5_9MICO</name>
<dbReference type="Pfam" id="PF13561">
    <property type="entry name" value="adh_short_C2"/>
    <property type="match status" value="1"/>
</dbReference>
<evidence type="ECO:0000313" key="4">
    <source>
        <dbReference type="Proteomes" id="UP000285970"/>
    </source>
</evidence>
<dbReference type="GO" id="GO:0047936">
    <property type="term" value="F:glucose 1-dehydrogenase [NAD(P)+] activity"/>
    <property type="evidence" value="ECO:0007669"/>
    <property type="project" value="UniProtKB-EC"/>
</dbReference>
<accession>A0A443J5P5</accession>
<dbReference type="InterPro" id="IPR002347">
    <property type="entry name" value="SDR_fam"/>
</dbReference>
<evidence type="ECO:0000256" key="2">
    <source>
        <dbReference type="ARBA" id="ARBA00023002"/>
    </source>
</evidence>
<dbReference type="FunFam" id="3.40.50.720:FF:000084">
    <property type="entry name" value="Short-chain dehydrogenase reductase"/>
    <property type="match status" value="1"/>
</dbReference>
<dbReference type="EC" id="1.1.1.47" evidence="3"/>
<protein>
    <submittedName>
        <fullName evidence="3">Glucose 1-dehydrogenase</fullName>
        <ecNumber evidence="3">1.1.1.47</ecNumber>
    </submittedName>
</protein>
<evidence type="ECO:0000256" key="1">
    <source>
        <dbReference type="ARBA" id="ARBA00006484"/>
    </source>
</evidence>
<proteinExistence type="inferred from homology"/>
<dbReference type="AlphaFoldDB" id="A0A443J5P5"/>